<accession>A0A3S2TTT8</accession>
<name>A0A3S2TTT8_9BACI</name>
<organism evidence="1 2">
    <name type="scientific">Niallia taxi</name>
    <dbReference type="NCBI Taxonomy" id="2499688"/>
    <lineage>
        <taxon>Bacteria</taxon>
        <taxon>Bacillati</taxon>
        <taxon>Bacillota</taxon>
        <taxon>Bacilli</taxon>
        <taxon>Bacillales</taxon>
        <taxon>Bacillaceae</taxon>
        <taxon>Niallia</taxon>
    </lineage>
</organism>
<dbReference type="Proteomes" id="UP000288024">
    <property type="component" value="Unassembled WGS sequence"/>
</dbReference>
<protein>
    <submittedName>
        <fullName evidence="1">Uncharacterized protein</fullName>
    </submittedName>
</protein>
<sequence>MKKSRYPIYDDEIRELSYSPYNFFDKWFMKATRKLTTPTLLSYTFYVPVSEYLRGELFCDDVTEAANEPFTHIDLVTLLLDDFLYQAKRRSNPVELYHELTTRSQKAIKITSYHEEEDAILPPANSPKKKMIKCLINRKQALRLEVMLSDIAELDLEYSFEVKDVLRMLYSDFILQYKNGNLSNVVDNIIQRLSSQ</sequence>
<evidence type="ECO:0000313" key="2">
    <source>
        <dbReference type="Proteomes" id="UP000288024"/>
    </source>
</evidence>
<dbReference type="EMBL" id="RZTZ01000004">
    <property type="protein sequence ID" value="RVT62455.1"/>
    <property type="molecule type" value="Genomic_DNA"/>
</dbReference>
<proteinExistence type="predicted"/>
<keyword evidence="2" id="KW-1185">Reference proteome</keyword>
<evidence type="ECO:0000313" key="1">
    <source>
        <dbReference type="EMBL" id="RVT62455.1"/>
    </source>
</evidence>
<gene>
    <name evidence="1" type="ORF">EM808_11710</name>
</gene>
<dbReference type="AlphaFoldDB" id="A0A3S2TTT8"/>
<reference evidence="1 2" key="1">
    <citation type="submission" date="2019-01" db="EMBL/GenBank/DDBJ databases">
        <title>Bacillus sp. M5HDSG1-1, whole genome shotgun sequence.</title>
        <authorList>
            <person name="Tuo L."/>
        </authorList>
    </citation>
    <scope>NUCLEOTIDE SEQUENCE [LARGE SCALE GENOMIC DNA]</scope>
    <source>
        <strain evidence="1 2">M5HDSG1-1</strain>
    </source>
</reference>
<dbReference type="RefSeq" id="WP_127738406.1">
    <property type="nucleotide sequence ID" value="NZ_RZTZ01000004.1"/>
</dbReference>
<comment type="caution">
    <text evidence="1">The sequence shown here is derived from an EMBL/GenBank/DDBJ whole genome shotgun (WGS) entry which is preliminary data.</text>
</comment>